<feature type="domain" description="RING-type" evidence="8">
    <location>
        <begin position="268"/>
        <end position="309"/>
    </location>
</feature>
<dbReference type="GO" id="GO:0008270">
    <property type="term" value="F:zinc ion binding"/>
    <property type="evidence" value="ECO:0007669"/>
    <property type="project" value="UniProtKB-KW"/>
</dbReference>
<evidence type="ECO:0000256" key="4">
    <source>
        <dbReference type="ARBA" id="ARBA00022771"/>
    </source>
</evidence>
<evidence type="ECO:0000256" key="1">
    <source>
        <dbReference type="ARBA" id="ARBA00004496"/>
    </source>
</evidence>
<dbReference type="OrthoDB" id="10064108at2759"/>
<dbReference type="VEuPathDB" id="AmoebaDB:ACA1_287850"/>
<dbReference type="GO" id="GO:0000976">
    <property type="term" value="F:transcription cis-regulatory region binding"/>
    <property type="evidence" value="ECO:0007669"/>
    <property type="project" value="TreeGrafter"/>
</dbReference>
<feature type="compositionally biased region" description="Basic and acidic residues" evidence="7">
    <location>
        <begin position="406"/>
        <end position="434"/>
    </location>
</feature>
<keyword evidence="5" id="KW-0862">Zinc</keyword>
<dbReference type="CDD" id="cd16536">
    <property type="entry name" value="RING-HC_RNF10"/>
    <property type="match status" value="1"/>
</dbReference>
<keyword evidence="10" id="KW-1185">Reference proteome</keyword>
<feature type="region of interest" description="Disordered" evidence="7">
    <location>
        <begin position="739"/>
        <end position="777"/>
    </location>
</feature>
<evidence type="ECO:0000313" key="9">
    <source>
        <dbReference type="EMBL" id="ELR25084.1"/>
    </source>
</evidence>
<name>L8HHQ7_ACACF</name>
<dbReference type="PROSITE" id="PS50089">
    <property type="entry name" value="ZF_RING_2"/>
    <property type="match status" value="1"/>
</dbReference>
<feature type="compositionally biased region" description="Acidic residues" evidence="7">
    <location>
        <begin position="465"/>
        <end position="475"/>
    </location>
</feature>
<evidence type="ECO:0000256" key="7">
    <source>
        <dbReference type="SAM" id="MobiDB-lite"/>
    </source>
</evidence>
<dbReference type="InterPro" id="IPR039739">
    <property type="entry name" value="MAG2/RNF10"/>
</dbReference>
<organism evidence="9 10">
    <name type="scientific">Acanthamoeba castellanii (strain ATCC 30010 / Neff)</name>
    <dbReference type="NCBI Taxonomy" id="1257118"/>
    <lineage>
        <taxon>Eukaryota</taxon>
        <taxon>Amoebozoa</taxon>
        <taxon>Discosea</taxon>
        <taxon>Longamoebia</taxon>
        <taxon>Centramoebida</taxon>
        <taxon>Acanthamoebidae</taxon>
        <taxon>Acanthamoeba</taxon>
    </lineage>
</organism>
<dbReference type="Proteomes" id="UP000011083">
    <property type="component" value="Unassembled WGS sequence"/>
</dbReference>
<feature type="compositionally biased region" description="Low complexity" evidence="7">
    <location>
        <begin position="645"/>
        <end position="654"/>
    </location>
</feature>
<keyword evidence="2" id="KW-0963">Cytoplasm</keyword>
<sequence>MAEIERTLDRTGNGSITDGNRAGPRARRTPSSSSNGASRRGGGQRNSNGNVSGPAGRGRQFRGGGGARGGGGSRKAEARGAGGADFFYEGDFSPSSGSESEYLYDGHSAPPPSSAPRGGGGSAQHRFNVNAPSFRPSPGSTVPAAPAVSLSASAPALSAFPLPHEVPAEPRRRDKKEKRKMSRSDQFRVPANYLLNFTYERPVHDWSAPARRRTPVVEFKKERFLQANYRFVVNAGGDYVRHLYETDQLVDWDEIEQIVLQTPVPYNCPICLDAPMAPKMTKCGHIYCWSCINRYLGMAQKGWRKCPICFDSVSTKRLKSTSIELVPEYHEGDSIKFTLMRRHKDCTVALPSAHWRPMEALLHHDDRDSNFSRLVLVEDITPILDKEQQDLNEVLAQSRALQDYEPERRETFNSKKLEAKRSAKELKASQERSKPVGAPESEDEPEEKEKSKSRGSRPTSGSEAEHDEEEADIEEESGHGAEKCEVDVEGGSAVTSSPDIYYFYQASDGQNIFMHPLNFRCLHKEAGGSFDKLPPTVEAKVLQLEEITQNEKMRKRRKMIVGHLPLSTQFQFCEIELGQLVSNKTVASFADEFKFRETKRAQLKRERGNSSSDQAKPTPAVPQPVPVADDPLLAAAIEESKRMAEAQAAQAGAGTPAVSIPTTPSSAALDSSPSESPSSGLQGAWAKKQLTTATAGMSSSSSRPAPAPKPAKSGTPTFSQVASNAVWSGWKDEAFPTFEAAASSQGKGKKGANGASGAKSKDKKKVLLFSNANSRRL</sequence>
<reference evidence="9 10" key="1">
    <citation type="journal article" date="2013" name="Genome Biol.">
        <title>Genome of Acanthamoeba castellanii highlights extensive lateral gene transfer and early evolution of tyrosine kinase signaling.</title>
        <authorList>
            <person name="Clarke M."/>
            <person name="Lohan A.J."/>
            <person name="Liu B."/>
            <person name="Lagkouvardos I."/>
            <person name="Roy S."/>
            <person name="Zafar N."/>
            <person name="Bertelli C."/>
            <person name="Schilde C."/>
            <person name="Kianianmomeni A."/>
            <person name="Burglin T.R."/>
            <person name="Frech C."/>
            <person name="Turcotte B."/>
            <person name="Kopec K.O."/>
            <person name="Synnott J.M."/>
            <person name="Choo C."/>
            <person name="Paponov I."/>
            <person name="Finkler A."/>
            <person name="Soon Heng Tan C."/>
            <person name="Hutchins A.P."/>
            <person name="Weinmeier T."/>
            <person name="Rattei T."/>
            <person name="Chu J.S."/>
            <person name="Gimenez G."/>
            <person name="Irimia M."/>
            <person name="Rigden D.J."/>
            <person name="Fitzpatrick D.A."/>
            <person name="Lorenzo-Morales J."/>
            <person name="Bateman A."/>
            <person name="Chiu C.H."/>
            <person name="Tang P."/>
            <person name="Hegemann P."/>
            <person name="Fromm H."/>
            <person name="Raoult D."/>
            <person name="Greub G."/>
            <person name="Miranda-Saavedra D."/>
            <person name="Chen N."/>
            <person name="Nash P."/>
            <person name="Ginger M.L."/>
            <person name="Horn M."/>
            <person name="Schaap P."/>
            <person name="Caler L."/>
            <person name="Loftus B."/>
        </authorList>
    </citation>
    <scope>NUCLEOTIDE SEQUENCE [LARGE SCALE GENOMIC DNA]</scope>
    <source>
        <strain evidence="9 10">Neff</strain>
    </source>
</reference>
<comment type="subcellular location">
    <subcellularLocation>
        <location evidence="1">Cytoplasm</location>
    </subcellularLocation>
</comment>
<dbReference type="Pfam" id="PF00097">
    <property type="entry name" value="zf-C3HC4"/>
    <property type="match status" value="1"/>
</dbReference>
<dbReference type="PANTHER" id="PTHR12983:SF9">
    <property type="entry name" value="E3 UBIQUITIN-PROTEIN LIGASE RNF10"/>
    <property type="match status" value="1"/>
</dbReference>
<feature type="compositionally biased region" description="Low complexity" evidence="7">
    <location>
        <begin position="740"/>
        <end position="758"/>
    </location>
</feature>
<gene>
    <name evidence="9" type="ORF">ACA1_287850</name>
</gene>
<evidence type="ECO:0000313" key="10">
    <source>
        <dbReference type="Proteomes" id="UP000011083"/>
    </source>
</evidence>
<dbReference type="Gene3D" id="3.30.40.10">
    <property type="entry name" value="Zinc/RING finger domain, C3HC4 (zinc finger)"/>
    <property type="match status" value="1"/>
</dbReference>
<dbReference type="GO" id="GO:0005737">
    <property type="term" value="C:cytoplasm"/>
    <property type="evidence" value="ECO:0007669"/>
    <property type="project" value="UniProtKB-SubCell"/>
</dbReference>
<evidence type="ECO:0000256" key="3">
    <source>
        <dbReference type="ARBA" id="ARBA00022723"/>
    </source>
</evidence>
<dbReference type="EMBL" id="KB007805">
    <property type="protein sequence ID" value="ELR25084.1"/>
    <property type="molecule type" value="Genomic_DNA"/>
</dbReference>
<feature type="compositionally biased region" description="Low complexity" evidence="7">
    <location>
        <begin position="45"/>
        <end position="58"/>
    </location>
</feature>
<keyword evidence="3" id="KW-0479">Metal-binding</keyword>
<dbReference type="SUPFAM" id="SSF57850">
    <property type="entry name" value="RING/U-box"/>
    <property type="match status" value="1"/>
</dbReference>
<feature type="region of interest" description="Disordered" evidence="7">
    <location>
        <begin position="645"/>
        <end position="720"/>
    </location>
</feature>
<protein>
    <submittedName>
        <fullName evidence="9">Zinc finger, C3HC4 type (RING finger) domain containing protein</fullName>
    </submittedName>
</protein>
<dbReference type="KEGG" id="acan:ACA1_287850"/>
<evidence type="ECO:0000256" key="2">
    <source>
        <dbReference type="ARBA" id="ARBA00022490"/>
    </source>
</evidence>
<feature type="region of interest" description="Disordered" evidence="7">
    <location>
        <begin position="161"/>
        <end position="184"/>
    </location>
</feature>
<evidence type="ECO:0000256" key="6">
    <source>
        <dbReference type="PROSITE-ProRule" id="PRU00175"/>
    </source>
</evidence>
<dbReference type="RefSeq" id="XP_004367839.1">
    <property type="nucleotide sequence ID" value="XM_004367782.1"/>
</dbReference>
<feature type="compositionally biased region" description="Gly residues" evidence="7">
    <location>
        <begin position="61"/>
        <end position="73"/>
    </location>
</feature>
<feature type="compositionally biased region" description="Low complexity" evidence="7">
    <location>
        <begin position="661"/>
        <end position="679"/>
    </location>
</feature>
<dbReference type="OMA" id="FFECDNY"/>
<feature type="region of interest" description="Disordered" evidence="7">
    <location>
        <begin position="406"/>
        <end position="483"/>
    </location>
</feature>
<dbReference type="InterPro" id="IPR001841">
    <property type="entry name" value="Znf_RING"/>
</dbReference>
<evidence type="ECO:0000259" key="8">
    <source>
        <dbReference type="PROSITE" id="PS50089"/>
    </source>
</evidence>
<dbReference type="AlphaFoldDB" id="L8HHQ7"/>
<dbReference type="PROSITE" id="PS00518">
    <property type="entry name" value="ZF_RING_1"/>
    <property type="match status" value="1"/>
</dbReference>
<evidence type="ECO:0000256" key="5">
    <source>
        <dbReference type="ARBA" id="ARBA00022833"/>
    </source>
</evidence>
<dbReference type="InterPro" id="IPR017907">
    <property type="entry name" value="Znf_RING_CS"/>
</dbReference>
<keyword evidence="4 6" id="KW-0863">Zinc-finger</keyword>
<feature type="region of interest" description="Disordered" evidence="7">
    <location>
        <begin position="600"/>
        <end position="627"/>
    </location>
</feature>
<dbReference type="InterPro" id="IPR013083">
    <property type="entry name" value="Znf_RING/FYVE/PHD"/>
</dbReference>
<dbReference type="GO" id="GO:0045944">
    <property type="term" value="P:positive regulation of transcription by RNA polymerase II"/>
    <property type="evidence" value="ECO:0007669"/>
    <property type="project" value="TreeGrafter"/>
</dbReference>
<proteinExistence type="predicted"/>
<dbReference type="InterPro" id="IPR018957">
    <property type="entry name" value="Znf_C3HC4_RING-type"/>
</dbReference>
<accession>L8HHQ7</accession>
<dbReference type="PANTHER" id="PTHR12983">
    <property type="entry name" value="RING FINGER 10 FAMILY MEMBER"/>
    <property type="match status" value="1"/>
</dbReference>
<feature type="region of interest" description="Disordered" evidence="7">
    <location>
        <begin position="1"/>
        <end position="145"/>
    </location>
</feature>
<dbReference type="GeneID" id="14926127"/>
<feature type="compositionally biased region" description="Low complexity" evidence="7">
    <location>
        <begin position="691"/>
        <end position="717"/>
    </location>
</feature>
<dbReference type="SMART" id="SM00184">
    <property type="entry name" value="RING"/>
    <property type="match status" value="1"/>
</dbReference>